<dbReference type="GO" id="GO:0006412">
    <property type="term" value="P:translation"/>
    <property type="evidence" value="ECO:0007669"/>
    <property type="project" value="UniProtKB-UniRule"/>
</dbReference>
<dbReference type="Proteomes" id="UP000324924">
    <property type="component" value="Chromosome"/>
</dbReference>
<feature type="compositionally biased region" description="Basic and acidic residues" evidence="6">
    <location>
        <begin position="315"/>
        <end position="343"/>
    </location>
</feature>
<keyword evidence="8" id="KW-1185">Reference proteome</keyword>
<feature type="compositionally biased region" description="Basic and acidic residues" evidence="6">
    <location>
        <begin position="350"/>
        <end position="366"/>
    </location>
</feature>
<dbReference type="GO" id="GO:0003735">
    <property type="term" value="F:structural constituent of ribosome"/>
    <property type="evidence" value="ECO:0007669"/>
    <property type="project" value="InterPro"/>
</dbReference>
<evidence type="ECO:0000256" key="3">
    <source>
        <dbReference type="ARBA" id="ARBA00023274"/>
    </source>
</evidence>
<reference evidence="7 8" key="1">
    <citation type="submission" date="2019-08" db="EMBL/GenBank/DDBJ databases">
        <title>Highly reduced genomes of protist endosymbionts show evolutionary convergence.</title>
        <authorList>
            <person name="George E."/>
            <person name="Husnik F."/>
            <person name="Tashyreva D."/>
            <person name="Prokopchuk G."/>
            <person name="Horak A."/>
            <person name="Kwong W.K."/>
            <person name="Lukes J."/>
            <person name="Keeling P.J."/>
        </authorList>
    </citation>
    <scope>NUCLEOTIDE SEQUENCE [LARGE SCALE GENOMIC DNA]</scope>
    <source>
        <strain evidence="7">1604HC</strain>
    </source>
</reference>
<proteinExistence type="inferred from homology"/>
<dbReference type="GO" id="GO:0022627">
    <property type="term" value="C:cytosolic small ribosomal subunit"/>
    <property type="evidence" value="ECO:0007669"/>
    <property type="project" value="TreeGrafter"/>
</dbReference>
<dbReference type="OrthoDB" id="9808036at2"/>
<keyword evidence="2 5" id="KW-0689">Ribosomal protein</keyword>
<dbReference type="PRINTS" id="PR00395">
    <property type="entry name" value="RIBOSOMALS2"/>
</dbReference>
<evidence type="ECO:0000256" key="4">
    <source>
        <dbReference type="ARBA" id="ARBA00035256"/>
    </source>
</evidence>
<feature type="region of interest" description="Disordered" evidence="6">
    <location>
        <begin position="315"/>
        <end position="366"/>
    </location>
</feature>
<dbReference type="Pfam" id="PF00318">
    <property type="entry name" value="Ribosomal_S2"/>
    <property type="match status" value="1"/>
</dbReference>
<dbReference type="PANTHER" id="PTHR12534">
    <property type="entry name" value="30S RIBOSOMAL PROTEIN S2 PROKARYOTIC AND ORGANELLAR"/>
    <property type="match status" value="1"/>
</dbReference>
<organism evidence="7 8">
    <name type="scientific">Candidatus Nesciobacter abundans</name>
    <dbReference type="NCBI Taxonomy" id="2601668"/>
    <lineage>
        <taxon>Bacteria</taxon>
        <taxon>Pseudomonadati</taxon>
        <taxon>Pseudomonadota</taxon>
        <taxon>Alphaproteobacteria</taxon>
        <taxon>Holosporales</taxon>
        <taxon>Holosporaceae</taxon>
        <taxon>Candidatus Nesciobacter</taxon>
    </lineage>
</organism>
<dbReference type="PANTHER" id="PTHR12534:SF0">
    <property type="entry name" value="SMALL RIBOSOMAL SUBUNIT PROTEIN US2M"/>
    <property type="match status" value="1"/>
</dbReference>
<evidence type="ECO:0000313" key="8">
    <source>
        <dbReference type="Proteomes" id="UP000324924"/>
    </source>
</evidence>
<dbReference type="SUPFAM" id="SSF52313">
    <property type="entry name" value="Ribosomal protein S2"/>
    <property type="match status" value="1"/>
</dbReference>
<protein>
    <recommendedName>
        <fullName evidence="4 5">Small ribosomal subunit protein uS2</fullName>
    </recommendedName>
</protein>
<feature type="region of interest" description="Disordered" evidence="6">
    <location>
        <begin position="1"/>
        <end position="32"/>
    </location>
</feature>
<dbReference type="InterPro" id="IPR023591">
    <property type="entry name" value="Ribosomal_uS2_flav_dom_sf"/>
</dbReference>
<dbReference type="KEGG" id="nabu:FZC36_02045"/>
<dbReference type="AlphaFoldDB" id="A0A5C0UHM9"/>
<gene>
    <name evidence="5 7" type="primary">rpsB</name>
    <name evidence="7" type="ORF">FZC36_02045</name>
</gene>
<evidence type="ECO:0000256" key="5">
    <source>
        <dbReference type="HAMAP-Rule" id="MF_00291"/>
    </source>
</evidence>
<dbReference type="RefSeq" id="WP_148972323.1">
    <property type="nucleotide sequence ID" value="NZ_CP043314.1"/>
</dbReference>
<sequence length="366" mass="41974">MDIQKQENLDSEKEVEKETESKDSESEEAESSKNIEEIIKFNVFDLKDHAFHFGHNTKKLNPKMDSYVFGTVGNMHVIDISKTVPLFKDALSFLRKITCNGGRVLFVGTKYQSKEVVKKAAEDCGQFYMNHRWPGGLMTNWNTVSVSIQGMKDLEKKIEEGFFKKYKKHEQSKINKKLFNLKRMFSGIKDMHGLPNAIVVTSWKEENIAIREAIKLRIPVVALMDTDADPASIDYPVPGNDDAMKSIEFFSSLCASACLLGIHDEQIKISEKSKEVESKKRRNPREFNRDYRKESFRPRERRDAFETKFVAKKTEPEFDSKISVEKKNIPSNDSKIDEKKLSDDSVSSIKVDKVESKSKDSDSKGE</sequence>
<dbReference type="NCBIfam" id="TIGR01011">
    <property type="entry name" value="rpsB_bact"/>
    <property type="match status" value="1"/>
</dbReference>
<keyword evidence="3 5" id="KW-0687">Ribonucleoprotein</keyword>
<evidence type="ECO:0000313" key="7">
    <source>
        <dbReference type="EMBL" id="QEK39200.1"/>
    </source>
</evidence>
<dbReference type="CDD" id="cd01425">
    <property type="entry name" value="RPS2"/>
    <property type="match status" value="1"/>
</dbReference>
<dbReference type="InterPro" id="IPR001865">
    <property type="entry name" value="Ribosomal_uS2"/>
</dbReference>
<dbReference type="Gene3D" id="3.40.50.10490">
    <property type="entry name" value="Glucose-6-phosphate isomerase like protein, domain 1"/>
    <property type="match status" value="1"/>
</dbReference>
<dbReference type="HAMAP" id="MF_00291_B">
    <property type="entry name" value="Ribosomal_uS2_B"/>
    <property type="match status" value="1"/>
</dbReference>
<dbReference type="InterPro" id="IPR005706">
    <property type="entry name" value="Ribosomal_uS2_bac/mit/plastid"/>
</dbReference>
<evidence type="ECO:0000256" key="2">
    <source>
        <dbReference type="ARBA" id="ARBA00022980"/>
    </source>
</evidence>
<dbReference type="Gene3D" id="1.10.287.610">
    <property type="entry name" value="Helix hairpin bin"/>
    <property type="match status" value="1"/>
</dbReference>
<evidence type="ECO:0000256" key="6">
    <source>
        <dbReference type="SAM" id="MobiDB-lite"/>
    </source>
</evidence>
<dbReference type="EMBL" id="CP043314">
    <property type="protein sequence ID" value="QEK39200.1"/>
    <property type="molecule type" value="Genomic_DNA"/>
</dbReference>
<feature type="region of interest" description="Disordered" evidence="6">
    <location>
        <begin position="271"/>
        <end position="294"/>
    </location>
</feature>
<name>A0A5C0UHM9_9PROT</name>
<accession>A0A5C0UHM9</accession>
<evidence type="ECO:0000256" key="1">
    <source>
        <dbReference type="ARBA" id="ARBA00006242"/>
    </source>
</evidence>
<comment type="similarity">
    <text evidence="1 5">Belongs to the universal ribosomal protein uS2 family.</text>
</comment>